<evidence type="ECO:0000256" key="4">
    <source>
        <dbReference type="ARBA" id="ARBA00022448"/>
    </source>
</evidence>
<evidence type="ECO:0000256" key="6">
    <source>
        <dbReference type="ARBA" id="ARBA00023034"/>
    </source>
</evidence>
<reference evidence="12" key="1">
    <citation type="submission" date="2025-08" db="UniProtKB">
        <authorList>
            <consortium name="RefSeq"/>
        </authorList>
    </citation>
    <scope>IDENTIFICATION</scope>
    <source>
        <tissue evidence="12">Muscle</tissue>
    </source>
</reference>
<comment type="similarity">
    <text evidence="2">Belongs to the COG4 family.</text>
</comment>
<evidence type="ECO:0000313" key="12">
    <source>
        <dbReference type="RefSeq" id="XP_013786631.1"/>
    </source>
</evidence>
<dbReference type="Pfam" id="PF20663">
    <property type="entry name" value="COG4_N"/>
    <property type="match status" value="1"/>
</dbReference>
<keyword evidence="4" id="KW-0813">Transport</keyword>
<dbReference type="Gene3D" id="1.10.287.1060">
    <property type="entry name" value="ESAT-6-like"/>
    <property type="match status" value="1"/>
</dbReference>
<evidence type="ECO:0000256" key="2">
    <source>
        <dbReference type="ARBA" id="ARBA00009215"/>
    </source>
</evidence>
<gene>
    <name evidence="12" type="primary">LOC106470610</name>
</gene>
<sequence>MARSRLTYNYDYEAKQTANAFADENRTTDTSTNIDFAGLKNLDDVISAYNEICREEDKAKKELENLLNQQPHLEAKVMSLQRMLPNLQLVHTDAKQLSSMVAFTSTLAENISSKVRQLDLGKSRVSECMQRVEDILDLKFCTDGVSTALENEDYEQAAAHIHRFLSLDESVLRRSAADSNEGSSLEEAFSRLHEAEFKLKTIVMQKFDKAVCDGDVASVERFFKTFPLLNQHTEGLKKFSTYLCSQVTEAAQGNLKSAQSSDPNEKRANVIYADTLTLLFESIARIVEIHQPLVETYYGHGRLLSVIEILQKECDRQVKKILDDFKLNRRFANKAAVVAKLVENPNEGEKLDPRELDVLLTEMTLINTRAELYMRFIRRRVSGDIEVASQEEDVKQEQLKRLSVLIKDCELSRAMQELVGIYITMEKYFMCESVSKAIILDRKEENPQTSNMVDDVFFILKKCIRRSLSSSSVDCVCAMLNHTCSLLEETFFDVLNGRIRQGFPSGGIDLAQTINVIQSSLQQGRLQASDTEKARAVYLKTLDNAEMACEYIRMLRRKLEEEASKSFPNSTEQEKAKLESGISDLSSVTTKFQLILNTGMTELCEKAVTPCIETWVEKFKSTNHEVSEEKFSQYEANDGLRSFIQDFIMKIDETLNSFKVSLSSSNYDVLVSLLATELTKQLEKAVLECKFNRLGGLQFDKELRALVTYLTSITTWTIRDKFARLTQIATILNLERVNEILDIWGSDPGSLTWRLTPTEVRTALKLRVDFKKEDIKKLKL</sequence>
<feature type="coiled-coil region" evidence="9">
    <location>
        <begin position="49"/>
        <end position="76"/>
    </location>
</feature>
<accession>A0ABM1BQC9</accession>
<keyword evidence="9" id="KW-0175">Coiled coil</keyword>
<keyword evidence="7" id="KW-0472">Membrane</keyword>
<dbReference type="PANTHER" id="PTHR24016">
    <property type="entry name" value="CONSERVED OLIGOMERIC GOLGI COMPLEX SUBUNIT 4"/>
    <property type="match status" value="1"/>
</dbReference>
<evidence type="ECO:0000256" key="5">
    <source>
        <dbReference type="ARBA" id="ARBA00022927"/>
    </source>
</evidence>
<dbReference type="Pfam" id="PF08318">
    <property type="entry name" value="COG4_m"/>
    <property type="match status" value="1"/>
</dbReference>
<protein>
    <recommendedName>
        <fullName evidence="3">Conserved oligomeric Golgi complex subunit 4</fullName>
    </recommendedName>
    <alternativeName>
        <fullName evidence="8">Component of oligomeric Golgi complex 4</fullName>
    </alternativeName>
</protein>
<evidence type="ECO:0000256" key="7">
    <source>
        <dbReference type="ARBA" id="ARBA00023136"/>
    </source>
</evidence>
<evidence type="ECO:0000313" key="11">
    <source>
        <dbReference type="Proteomes" id="UP000694941"/>
    </source>
</evidence>
<feature type="domain" description="COG4 transport protein middle alpha-helical bundle" evidence="10">
    <location>
        <begin position="192"/>
        <end position="500"/>
    </location>
</feature>
<evidence type="ECO:0000259" key="10">
    <source>
        <dbReference type="SMART" id="SM00762"/>
    </source>
</evidence>
<keyword evidence="11" id="KW-1185">Reference proteome</keyword>
<dbReference type="PANTHER" id="PTHR24016:SF0">
    <property type="entry name" value="CONSERVED OLIGOMERIC GOLGI COMPLEX SUBUNIT 4"/>
    <property type="match status" value="1"/>
</dbReference>
<dbReference type="InterPro" id="IPR013167">
    <property type="entry name" value="COG4_M"/>
</dbReference>
<proteinExistence type="inferred from homology"/>
<dbReference type="RefSeq" id="XP_013786631.1">
    <property type="nucleotide sequence ID" value="XM_013931177.2"/>
</dbReference>
<dbReference type="GeneID" id="106470610"/>
<evidence type="ECO:0000256" key="3">
    <source>
        <dbReference type="ARBA" id="ARBA00020975"/>
    </source>
</evidence>
<dbReference type="SMART" id="SM00762">
    <property type="entry name" value="Cog4"/>
    <property type="match status" value="1"/>
</dbReference>
<dbReference type="InterPro" id="IPR048684">
    <property type="entry name" value="COG4_C"/>
</dbReference>
<evidence type="ECO:0000256" key="9">
    <source>
        <dbReference type="SAM" id="Coils"/>
    </source>
</evidence>
<dbReference type="Proteomes" id="UP000694941">
    <property type="component" value="Unplaced"/>
</dbReference>
<dbReference type="InterPro" id="IPR048680">
    <property type="entry name" value="COG4_N"/>
</dbReference>
<dbReference type="Pfam" id="PF20662">
    <property type="entry name" value="COG4_C"/>
    <property type="match status" value="1"/>
</dbReference>
<name>A0ABM1BQC9_LIMPO</name>
<evidence type="ECO:0000256" key="8">
    <source>
        <dbReference type="ARBA" id="ARBA00031340"/>
    </source>
</evidence>
<keyword evidence="5" id="KW-0653">Protein transport</keyword>
<dbReference type="Gene3D" id="1.20.58.1970">
    <property type="match status" value="1"/>
</dbReference>
<comment type="subcellular location">
    <subcellularLocation>
        <location evidence="1">Golgi apparatus membrane</location>
        <topology evidence="1">Peripheral membrane protein</topology>
    </subcellularLocation>
</comment>
<keyword evidence="6" id="KW-0333">Golgi apparatus</keyword>
<organism evidence="11 12">
    <name type="scientific">Limulus polyphemus</name>
    <name type="common">Atlantic horseshoe crab</name>
    <dbReference type="NCBI Taxonomy" id="6850"/>
    <lineage>
        <taxon>Eukaryota</taxon>
        <taxon>Metazoa</taxon>
        <taxon>Ecdysozoa</taxon>
        <taxon>Arthropoda</taxon>
        <taxon>Chelicerata</taxon>
        <taxon>Merostomata</taxon>
        <taxon>Xiphosura</taxon>
        <taxon>Limulidae</taxon>
        <taxon>Limulus</taxon>
    </lineage>
</organism>
<dbReference type="InterPro" id="IPR048682">
    <property type="entry name" value="COG4"/>
</dbReference>
<evidence type="ECO:0000256" key="1">
    <source>
        <dbReference type="ARBA" id="ARBA00004395"/>
    </source>
</evidence>